<dbReference type="CTD" id="9953652"/>
<dbReference type="AlphaFoldDB" id="A0A1S0TE12"/>
<dbReference type="EMBL" id="JH716438">
    <property type="protein sequence ID" value="EFO12378.1"/>
    <property type="molecule type" value="Genomic_DNA"/>
</dbReference>
<organism evidence="1">
    <name type="scientific">Loa loa</name>
    <name type="common">Eye worm</name>
    <name type="synonym">Filaria loa</name>
    <dbReference type="NCBI Taxonomy" id="7209"/>
    <lineage>
        <taxon>Eukaryota</taxon>
        <taxon>Metazoa</taxon>
        <taxon>Ecdysozoa</taxon>
        <taxon>Nematoda</taxon>
        <taxon>Chromadorea</taxon>
        <taxon>Rhabditida</taxon>
        <taxon>Spirurina</taxon>
        <taxon>Spiruromorpha</taxon>
        <taxon>Filarioidea</taxon>
        <taxon>Onchocercidae</taxon>
        <taxon>Loa</taxon>
    </lineage>
</organism>
<proteinExistence type="predicted"/>
<dbReference type="GeneID" id="9953652"/>
<dbReference type="InParanoid" id="A0A1S0TE12"/>
<gene>
    <name evidence="1" type="ORF">LOAG_16155</name>
</gene>
<name>A0A1S0TE12_LOALO</name>
<feature type="non-terminal residue" evidence="1">
    <location>
        <position position="64"/>
    </location>
</feature>
<sequence length="64" mass="7366">MSRRLGFNLMCPDGWDSILCVQTAGIQSYVSRRLGFVLMSDIMRIQRILMFNYKMVAFLAVSLT</sequence>
<accession>A0A1S0TE12</accession>
<reference evidence="1" key="1">
    <citation type="submission" date="2012-04" db="EMBL/GenBank/DDBJ databases">
        <title>The Genome Sequence of Loa loa.</title>
        <authorList>
            <consortium name="The Broad Institute Genome Sequencing Platform"/>
            <consortium name="Broad Institute Genome Sequencing Center for Infectious Disease"/>
            <person name="Nutman T.B."/>
            <person name="Fink D.L."/>
            <person name="Russ C."/>
            <person name="Young S."/>
            <person name="Zeng Q."/>
            <person name="Gargeya S."/>
            <person name="Alvarado L."/>
            <person name="Berlin A."/>
            <person name="Chapman S.B."/>
            <person name="Chen Z."/>
            <person name="Freedman E."/>
            <person name="Gellesch M."/>
            <person name="Goldberg J."/>
            <person name="Griggs A."/>
            <person name="Gujja S."/>
            <person name="Heilman E.R."/>
            <person name="Heiman D."/>
            <person name="Howarth C."/>
            <person name="Mehta T."/>
            <person name="Neiman D."/>
            <person name="Pearson M."/>
            <person name="Roberts A."/>
            <person name="Saif S."/>
            <person name="Shea T."/>
            <person name="Shenoy N."/>
            <person name="Sisk P."/>
            <person name="Stolte C."/>
            <person name="Sykes S."/>
            <person name="White J."/>
            <person name="Yandava C."/>
            <person name="Haas B."/>
            <person name="Henn M.R."/>
            <person name="Nusbaum C."/>
            <person name="Birren B."/>
        </authorList>
    </citation>
    <scope>NUCLEOTIDE SEQUENCE [LARGE SCALE GENOMIC DNA]</scope>
</reference>
<evidence type="ECO:0000313" key="1">
    <source>
        <dbReference type="EMBL" id="EFO12378.1"/>
    </source>
</evidence>
<dbReference type="KEGG" id="loa:LOAG_16155"/>
<protein>
    <submittedName>
        <fullName evidence="1">Uncharacterized protein</fullName>
    </submittedName>
</protein>
<dbReference type="RefSeq" id="XP_003151691.1">
    <property type="nucleotide sequence ID" value="XM_003151643.1"/>
</dbReference>